<accession>A0AAN7ZBU2</accession>
<keyword evidence="1" id="KW-0539">Nucleus</keyword>
<sequence>MERQKNLVQRPREAFLFVVNGEASVEAASPDPDPADHGGRPGRKRPHHKSRRGCLVCKQRRVKCDEQFPCSNCLKRHERCIRSNAAGSRKNELSTRISQPLNTLMVEDTSINLLHLELFFHFQRGLVDTLVFSEIWEQVLPWSFQEPYVMCSILCLAAIHLSTLQPQSLRYSNVAVQLLGKSASLFNDKLSRPVTAQNSEAVIAVSILMHYISWSYIRFVDKRGKFQYQKGNSPLMMYLSKDPLLQLSFGVQGILNDAFRILMGSDSVFLTTGLYSPIYAIEEAILQQGEDPWRFVHRFMEIPDEPHRQPPDDHLSSYKEKPIGCLWSHEHGCNAETALGPPQEPPNPRQVAFEGIAKRLSLLFCLVSMSPSTGNSASQALTRLQPDIERCFFSFPVHYSSAFRELALRGDSRALIILCHFYRAARILLTGPRTWWARQRSRIIECLILEDLTLRGLDRYVIGEGF</sequence>
<feature type="domain" description="Zn(2)-C6 fungal-type" evidence="3">
    <location>
        <begin position="53"/>
        <end position="82"/>
    </location>
</feature>
<dbReference type="InterPro" id="IPR053157">
    <property type="entry name" value="Sterol_Uptake_Regulator"/>
</dbReference>
<feature type="compositionally biased region" description="Basic residues" evidence="2">
    <location>
        <begin position="40"/>
        <end position="49"/>
    </location>
</feature>
<dbReference type="Pfam" id="PF00172">
    <property type="entry name" value="Zn_clus"/>
    <property type="match status" value="1"/>
</dbReference>
<dbReference type="AlphaFoldDB" id="A0AAN7ZBU2"/>
<keyword evidence="5" id="KW-1185">Reference proteome</keyword>
<dbReference type="PROSITE" id="PS00463">
    <property type="entry name" value="ZN2_CY6_FUNGAL_1"/>
    <property type="match status" value="1"/>
</dbReference>
<proteinExistence type="predicted"/>
<dbReference type="InterPro" id="IPR036864">
    <property type="entry name" value="Zn2-C6_fun-type_DNA-bd_sf"/>
</dbReference>
<dbReference type="PANTHER" id="PTHR47784:SF5">
    <property type="entry name" value="STEROL UPTAKE CONTROL PROTEIN 2"/>
    <property type="match status" value="1"/>
</dbReference>
<dbReference type="GO" id="GO:0008270">
    <property type="term" value="F:zinc ion binding"/>
    <property type="evidence" value="ECO:0007669"/>
    <property type="project" value="InterPro"/>
</dbReference>
<dbReference type="PANTHER" id="PTHR47784">
    <property type="entry name" value="STEROL UPTAKE CONTROL PROTEIN 2"/>
    <property type="match status" value="1"/>
</dbReference>
<evidence type="ECO:0000313" key="4">
    <source>
        <dbReference type="EMBL" id="KAK5633503.1"/>
    </source>
</evidence>
<protein>
    <recommendedName>
        <fullName evidence="3">Zn(2)-C6 fungal-type domain-containing protein</fullName>
    </recommendedName>
</protein>
<dbReference type="InterPro" id="IPR001138">
    <property type="entry name" value="Zn2Cys6_DnaBD"/>
</dbReference>
<evidence type="ECO:0000256" key="1">
    <source>
        <dbReference type="ARBA" id="ARBA00023242"/>
    </source>
</evidence>
<dbReference type="Gene3D" id="4.10.240.10">
    <property type="entry name" value="Zn(2)-C6 fungal-type DNA-binding domain"/>
    <property type="match status" value="1"/>
</dbReference>
<gene>
    <name evidence="4" type="ORF">RRF57_009217</name>
</gene>
<dbReference type="SUPFAM" id="SSF57701">
    <property type="entry name" value="Zn2/Cys6 DNA-binding domain"/>
    <property type="match status" value="1"/>
</dbReference>
<feature type="region of interest" description="Disordered" evidence="2">
    <location>
        <begin position="25"/>
        <end position="49"/>
    </location>
</feature>
<dbReference type="GO" id="GO:0001228">
    <property type="term" value="F:DNA-binding transcription activator activity, RNA polymerase II-specific"/>
    <property type="evidence" value="ECO:0007669"/>
    <property type="project" value="TreeGrafter"/>
</dbReference>
<dbReference type="CDD" id="cd00067">
    <property type="entry name" value="GAL4"/>
    <property type="match status" value="1"/>
</dbReference>
<reference evidence="4 5" key="1">
    <citation type="submission" date="2023-10" db="EMBL/GenBank/DDBJ databases">
        <title>Draft genome sequence of Xylaria bambusicola isolate GMP-LS, the root and basal stem rot pathogen of sugarcane in Indonesia.</title>
        <authorList>
            <person name="Selvaraj P."/>
            <person name="Muralishankar V."/>
            <person name="Muruganantham S."/>
            <person name="Sp S."/>
            <person name="Haryani S."/>
            <person name="Lau K.J.X."/>
            <person name="Naqvi N.I."/>
        </authorList>
    </citation>
    <scope>NUCLEOTIDE SEQUENCE [LARGE SCALE GENOMIC DNA]</scope>
    <source>
        <strain evidence="4">GMP-LS</strain>
    </source>
</reference>
<evidence type="ECO:0000313" key="5">
    <source>
        <dbReference type="Proteomes" id="UP001305414"/>
    </source>
</evidence>
<evidence type="ECO:0000256" key="2">
    <source>
        <dbReference type="SAM" id="MobiDB-lite"/>
    </source>
</evidence>
<dbReference type="PROSITE" id="PS50048">
    <property type="entry name" value="ZN2_CY6_FUNGAL_2"/>
    <property type="match status" value="1"/>
</dbReference>
<evidence type="ECO:0000259" key="3">
    <source>
        <dbReference type="PROSITE" id="PS50048"/>
    </source>
</evidence>
<organism evidence="4 5">
    <name type="scientific">Xylaria bambusicola</name>
    <dbReference type="NCBI Taxonomy" id="326684"/>
    <lineage>
        <taxon>Eukaryota</taxon>
        <taxon>Fungi</taxon>
        <taxon>Dikarya</taxon>
        <taxon>Ascomycota</taxon>
        <taxon>Pezizomycotina</taxon>
        <taxon>Sordariomycetes</taxon>
        <taxon>Xylariomycetidae</taxon>
        <taxon>Xylariales</taxon>
        <taxon>Xylariaceae</taxon>
        <taxon>Xylaria</taxon>
    </lineage>
</organism>
<dbReference type="SMART" id="SM00066">
    <property type="entry name" value="GAL4"/>
    <property type="match status" value="1"/>
</dbReference>
<name>A0AAN7ZBU2_9PEZI</name>
<dbReference type="Proteomes" id="UP001305414">
    <property type="component" value="Unassembled WGS sequence"/>
</dbReference>
<comment type="caution">
    <text evidence="4">The sequence shown here is derived from an EMBL/GenBank/DDBJ whole genome shotgun (WGS) entry which is preliminary data.</text>
</comment>
<dbReference type="EMBL" id="JAWHQM010000033">
    <property type="protein sequence ID" value="KAK5633503.1"/>
    <property type="molecule type" value="Genomic_DNA"/>
</dbReference>